<keyword evidence="4" id="KW-0805">Transcription regulation</keyword>
<feature type="compositionally biased region" description="Low complexity" evidence="9">
    <location>
        <begin position="550"/>
        <end position="562"/>
    </location>
</feature>
<dbReference type="OrthoDB" id="21060at2759"/>
<comment type="function">
    <text evidence="7">Functions as a component of the DNA-binding general transcription factor complex TFIID. Binding of TFIID to a promoter (with or without TATA element) is the initial step in pre-initiation complex (PIC) formation. TFIID plays a key role in the regulation of gene expression by RNA polymerase II through different activities such as transcription activator interaction, core promoter recognition and selectivity, TFIIA and TFIIB interaction, chromatin modification (histone acetylation by TAF1), facilitation of DNA opening and initiation of transcription.</text>
</comment>
<protein>
    <recommendedName>
        <fullName evidence="3">Transcription initiation factor TFIID subunit 4</fullName>
    </recommendedName>
    <alternativeName>
        <fullName evidence="8">TBP-associated factor 4</fullName>
    </alternativeName>
</protein>
<keyword evidence="12" id="KW-1185">Reference proteome</keyword>
<evidence type="ECO:0000256" key="3">
    <source>
        <dbReference type="ARBA" id="ARBA00017306"/>
    </source>
</evidence>
<dbReference type="Pfam" id="PF05236">
    <property type="entry name" value="TAF4"/>
    <property type="match status" value="1"/>
</dbReference>
<dbReference type="Proteomes" id="UP000184330">
    <property type="component" value="Unassembled WGS sequence"/>
</dbReference>
<feature type="compositionally biased region" description="Basic and acidic residues" evidence="9">
    <location>
        <begin position="243"/>
        <end position="256"/>
    </location>
</feature>
<dbReference type="STRING" id="576137.A0A1L7WWA0"/>
<feature type="compositionally biased region" description="Basic and acidic residues" evidence="9">
    <location>
        <begin position="583"/>
        <end position="606"/>
    </location>
</feature>
<evidence type="ECO:0000313" key="12">
    <source>
        <dbReference type="Proteomes" id="UP000184330"/>
    </source>
</evidence>
<feature type="compositionally biased region" description="Basic and acidic residues" evidence="9">
    <location>
        <begin position="496"/>
        <end position="514"/>
    </location>
</feature>
<feature type="compositionally biased region" description="Low complexity" evidence="9">
    <location>
        <begin position="102"/>
        <end position="135"/>
    </location>
</feature>
<feature type="domain" description="Transcription initiation factor TFIID component TAF4 C-terminal" evidence="10">
    <location>
        <begin position="350"/>
        <end position="622"/>
    </location>
</feature>
<name>A0A1L7WWA0_9HELO</name>
<comment type="subcellular location">
    <subcellularLocation>
        <location evidence="1">Nucleus</location>
    </subcellularLocation>
</comment>
<organism evidence="11 12">
    <name type="scientific">Phialocephala subalpina</name>
    <dbReference type="NCBI Taxonomy" id="576137"/>
    <lineage>
        <taxon>Eukaryota</taxon>
        <taxon>Fungi</taxon>
        <taxon>Dikarya</taxon>
        <taxon>Ascomycota</taxon>
        <taxon>Pezizomycotina</taxon>
        <taxon>Leotiomycetes</taxon>
        <taxon>Helotiales</taxon>
        <taxon>Mollisiaceae</taxon>
        <taxon>Phialocephala</taxon>
        <taxon>Phialocephala fortinii species complex</taxon>
    </lineage>
</organism>
<comment type="similarity">
    <text evidence="2">Belongs to the TAF4 family.</text>
</comment>
<feature type="compositionally biased region" description="Polar residues" evidence="9">
    <location>
        <begin position="22"/>
        <end position="32"/>
    </location>
</feature>
<reference evidence="11 12" key="1">
    <citation type="submission" date="2016-03" db="EMBL/GenBank/DDBJ databases">
        <authorList>
            <person name="Ploux O."/>
        </authorList>
    </citation>
    <scope>NUCLEOTIDE SEQUENCE [LARGE SCALE GENOMIC DNA]</scope>
    <source>
        <strain evidence="11 12">UAMH 11012</strain>
    </source>
</reference>
<feature type="region of interest" description="Disordered" evidence="9">
    <location>
        <begin position="1"/>
        <end position="173"/>
    </location>
</feature>
<feature type="region of interest" description="Disordered" evidence="9">
    <location>
        <begin position="401"/>
        <end position="442"/>
    </location>
</feature>
<dbReference type="GO" id="GO:0005669">
    <property type="term" value="C:transcription factor TFIID complex"/>
    <property type="evidence" value="ECO:0007669"/>
    <property type="project" value="InterPro"/>
</dbReference>
<evidence type="ECO:0000259" key="10">
    <source>
        <dbReference type="Pfam" id="PF05236"/>
    </source>
</evidence>
<sequence>MAQPQQQYPMQPQRPYSPPQATSPAMSQQYLPNPNKRQKLSPNPTSQPGSPYVQSPYHMSPNTPAPSSATASPHFQNVQLPNGVYNTPYSNGHTNSPMSLTLPQSNHQHPQHQNPHLQQHPQQQNPLNFANQNQPNQPPPNYNNYATPPMPTPPSHGTMGPPSKPVEKPKEDGMDVMDVLGGTGIDLREEEQYTFQMYNTSFNSQLSGSQSGTISSGHSFSQFPPGDEASFYGAGPANAAAEKPIEKSQEEYHKKVGDKAWHDAAHNLAVSRQKELSNPFLQVHSLQRKMEKITREHGLAMNVDVKGTMGYMKLPNQFAQKEMRITTTMGANMGIVNSSGDFIPPDSMLVDQVALLSIATKHRLRGLIEDATKLAKGRQTTSHGIVPEEWADVAVPSDLAGSGIAAEGGPRSGWESAVSPHSNPLKRSHSSANMTPASTTGSKITNELVAAFRQEAMKERDLEEARLRKRALRAGGGATRQGSVAPGTPGSVAPESIEKAPTKKEQKKKAEAKVNEAANHAAANTTTAQFLGGGRGLFGKKKKYSWMDQSSGGSASGTSTPSRINTQGLPGTPGAVNAPPERLTSDSARRLGQWREDKEKGRDIQMRDWITVLENDGREKKPLQKAYLNLDQSDPK</sequence>
<evidence type="ECO:0000256" key="5">
    <source>
        <dbReference type="ARBA" id="ARBA00023163"/>
    </source>
</evidence>
<evidence type="ECO:0000256" key="7">
    <source>
        <dbReference type="ARBA" id="ARBA00025346"/>
    </source>
</evidence>
<dbReference type="GO" id="GO:0006352">
    <property type="term" value="P:DNA-templated transcription initiation"/>
    <property type="evidence" value="ECO:0007669"/>
    <property type="project" value="InterPro"/>
</dbReference>
<keyword evidence="6" id="KW-0539">Nucleus</keyword>
<keyword evidence="5" id="KW-0804">Transcription</keyword>
<evidence type="ECO:0000256" key="8">
    <source>
        <dbReference type="ARBA" id="ARBA00031747"/>
    </source>
</evidence>
<proteinExistence type="inferred from homology"/>
<feature type="region of interest" description="Disordered" evidence="9">
    <location>
        <begin position="205"/>
        <end position="256"/>
    </location>
</feature>
<dbReference type="AlphaFoldDB" id="A0A1L7WWA0"/>
<feature type="compositionally biased region" description="Low complexity" evidence="9">
    <location>
        <begin position="1"/>
        <end position="14"/>
    </location>
</feature>
<accession>A0A1L7WWA0</accession>
<feature type="compositionally biased region" description="Polar residues" evidence="9">
    <location>
        <begin position="60"/>
        <end position="101"/>
    </location>
</feature>
<gene>
    <name evidence="11" type="ORF">PAC_06912</name>
</gene>
<evidence type="ECO:0000256" key="1">
    <source>
        <dbReference type="ARBA" id="ARBA00004123"/>
    </source>
</evidence>
<evidence type="ECO:0000256" key="4">
    <source>
        <dbReference type="ARBA" id="ARBA00023015"/>
    </source>
</evidence>
<feature type="region of interest" description="Disordered" evidence="9">
    <location>
        <begin position="546"/>
        <end position="606"/>
    </location>
</feature>
<feature type="compositionally biased region" description="Polar residues" evidence="9">
    <location>
        <begin position="205"/>
        <end position="222"/>
    </location>
</feature>
<feature type="compositionally biased region" description="Polar residues" evidence="9">
    <location>
        <begin position="430"/>
        <end position="442"/>
    </location>
</feature>
<evidence type="ECO:0000256" key="9">
    <source>
        <dbReference type="SAM" id="MobiDB-lite"/>
    </source>
</evidence>
<evidence type="ECO:0000256" key="6">
    <source>
        <dbReference type="ARBA" id="ARBA00023242"/>
    </source>
</evidence>
<feature type="compositionally biased region" description="Polar residues" evidence="9">
    <location>
        <begin position="40"/>
        <end position="53"/>
    </location>
</feature>
<dbReference type="InterPro" id="IPR007900">
    <property type="entry name" value="TAF4_C"/>
</dbReference>
<evidence type="ECO:0000256" key="2">
    <source>
        <dbReference type="ARBA" id="ARBA00006178"/>
    </source>
</evidence>
<evidence type="ECO:0000313" key="11">
    <source>
        <dbReference type="EMBL" id="CZR57023.1"/>
    </source>
</evidence>
<feature type="region of interest" description="Disordered" evidence="9">
    <location>
        <begin position="473"/>
        <end position="520"/>
    </location>
</feature>
<dbReference type="EMBL" id="FJOG01000009">
    <property type="protein sequence ID" value="CZR57023.1"/>
    <property type="molecule type" value="Genomic_DNA"/>
</dbReference>